<reference evidence="1" key="1">
    <citation type="submission" date="2022-12" db="EMBL/GenBank/DDBJ databases">
        <title>Genome Sequence of Lasiodiplodia mahajangana.</title>
        <authorList>
            <person name="Buettner E."/>
        </authorList>
    </citation>
    <scope>NUCLEOTIDE SEQUENCE</scope>
    <source>
        <strain evidence="1">VT137</strain>
    </source>
</reference>
<sequence>MGGPAEGLYIIRNVAAKTVITVGGSNDLVGSALSFDKIQLQLFAVKIIGQNDSTYLITQAGTTNVVDLFNSESADGTRIISFPVHCQLNQQWVISATSTANVYKIKSKSSNKVVDLTNSEKADNTAVINFHDHGGQNQMWEFKKIGPYSI</sequence>
<protein>
    <submittedName>
        <fullName evidence="1">Uncharacterized protein</fullName>
    </submittedName>
</protein>
<gene>
    <name evidence="1" type="ORF">O1611_g1674</name>
</gene>
<organism evidence="1 2">
    <name type="scientific">Lasiodiplodia mahajangana</name>
    <dbReference type="NCBI Taxonomy" id="1108764"/>
    <lineage>
        <taxon>Eukaryota</taxon>
        <taxon>Fungi</taxon>
        <taxon>Dikarya</taxon>
        <taxon>Ascomycota</taxon>
        <taxon>Pezizomycotina</taxon>
        <taxon>Dothideomycetes</taxon>
        <taxon>Dothideomycetes incertae sedis</taxon>
        <taxon>Botryosphaeriales</taxon>
        <taxon>Botryosphaeriaceae</taxon>
        <taxon>Lasiodiplodia</taxon>
    </lineage>
</organism>
<proteinExistence type="predicted"/>
<dbReference type="Proteomes" id="UP001153332">
    <property type="component" value="Unassembled WGS sequence"/>
</dbReference>
<comment type="caution">
    <text evidence="1">The sequence shown here is derived from an EMBL/GenBank/DDBJ whole genome shotgun (WGS) entry which is preliminary data.</text>
</comment>
<evidence type="ECO:0000313" key="2">
    <source>
        <dbReference type="Proteomes" id="UP001153332"/>
    </source>
</evidence>
<name>A0ACC2JX97_9PEZI</name>
<accession>A0ACC2JX97</accession>
<keyword evidence="2" id="KW-1185">Reference proteome</keyword>
<dbReference type="EMBL" id="JAPUUL010000201">
    <property type="protein sequence ID" value="KAJ8131953.1"/>
    <property type="molecule type" value="Genomic_DNA"/>
</dbReference>
<evidence type="ECO:0000313" key="1">
    <source>
        <dbReference type="EMBL" id="KAJ8131953.1"/>
    </source>
</evidence>